<reference evidence="4" key="1">
    <citation type="submission" date="2016-11" db="UniProtKB">
        <authorList>
            <consortium name="WormBaseParasite"/>
        </authorList>
    </citation>
    <scope>IDENTIFICATION</scope>
</reference>
<protein>
    <submittedName>
        <fullName evidence="4">Glutaredoxin domain-containing protein</fullName>
    </submittedName>
</protein>
<dbReference type="InterPro" id="IPR004480">
    <property type="entry name" value="Monothiol_GRX-rel"/>
</dbReference>
<keyword evidence="3" id="KW-1185">Reference proteome</keyword>
<dbReference type="GO" id="GO:0005634">
    <property type="term" value="C:nucleus"/>
    <property type="evidence" value="ECO:0007669"/>
    <property type="project" value="TreeGrafter"/>
</dbReference>
<dbReference type="WBParaSite" id="Hba_18658">
    <property type="protein sequence ID" value="Hba_18658"/>
    <property type="gene ID" value="Hba_18658"/>
</dbReference>
<dbReference type="PANTHER" id="PTHR10293">
    <property type="entry name" value="GLUTAREDOXIN FAMILY MEMBER"/>
    <property type="match status" value="1"/>
</dbReference>
<evidence type="ECO:0000259" key="2">
    <source>
        <dbReference type="Pfam" id="PF00462"/>
    </source>
</evidence>
<evidence type="ECO:0000313" key="4">
    <source>
        <dbReference type="WBParaSite" id="Hba_18658"/>
    </source>
</evidence>
<dbReference type="InterPro" id="IPR002109">
    <property type="entry name" value="Glutaredoxin"/>
</dbReference>
<organism evidence="3 4">
    <name type="scientific">Heterorhabditis bacteriophora</name>
    <name type="common">Entomopathogenic nematode worm</name>
    <dbReference type="NCBI Taxonomy" id="37862"/>
    <lineage>
        <taxon>Eukaryota</taxon>
        <taxon>Metazoa</taxon>
        <taxon>Ecdysozoa</taxon>
        <taxon>Nematoda</taxon>
        <taxon>Chromadorea</taxon>
        <taxon>Rhabditida</taxon>
        <taxon>Rhabditina</taxon>
        <taxon>Rhabditomorpha</taxon>
        <taxon>Strongyloidea</taxon>
        <taxon>Heterorhabditidae</taxon>
        <taxon>Heterorhabditis</taxon>
    </lineage>
</organism>
<proteinExistence type="predicted"/>
<evidence type="ECO:0000259" key="1">
    <source>
        <dbReference type="Pfam" id="PF00085"/>
    </source>
</evidence>
<sequence length="186" mass="20870">MTLKQLLNEDDFKKFISDSSLSLVHFYASWAASCDQLNTVLVDLHEELENDSFKSAFIDAEGVPTVSLKCNITAAPTVVFFKNGQEVDRVNGFQPSDIRLKIAQHSVLFIAPHSKPKAHDEDLNSRLKRLINSQRLMLFMKGNPEQPRCGFSRQIIEMLSGVNAIFGSFDILEDEEVRQGLKVAGL</sequence>
<dbReference type="PROSITE" id="PS51354">
    <property type="entry name" value="GLUTAREDOXIN_2"/>
    <property type="match status" value="1"/>
</dbReference>
<dbReference type="Proteomes" id="UP000095283">
    <property type="component" value="Unplaced"/>
</dbReference>
<accession>A0A1I7XMA7</accession>
<feature type="domain" description="Thioredoxin" evidence="1">
    <location>
        <begin position="7"/>
        <end position="98"/>
    </location>
</feature>
<feature type="domain" description="Glutaredoxin" evidence="2">
    <location>
        <begin position="137"/>
        <end position="182"/>
    </location>
</feature>
<dbReference type="GO" id="GO:0005829">
    <property type="term" value="C:cytosol"/>
    <property type="evidence" value="ECO:0007669"/>
    <property type="project" value="TreeGrafter"/>
</dbReference>
<evidence type="ECO:0000313" key="3">
    <source>
        <dbReference type="Proteomes" id="UP000095283"/>
    </source>
</evidence>
<dbReference type="InterPro" id="IPR036249">
    <property type="entry name" value="Thioredoxin-like_sf"/>
</dbReference>
<dbReference type="AlphaFoldDB" id="A0A1I7XMA7"/>
<dbReference type="PROSITE" id="PS51257">
    <property type="entry name" value="PROKAR_LIPOPROTEIN"/>
    <property type="match status" value="1"/>
</dbReference>
<dbReference type="InterPro" id="IPR013766">
    <property type="entry name" value="Thioredoxin_domain"/>
</dbReference>
<name>A0A1I7XMA7_HETBA</name>
<dbReference type="Gene3D" id="3.40.30.10">
    <property type="entry name" value="Glutaredoxin"/>
    <property type="match status" value="2"/>
</dbReference>
<dbReference type="SUPFAM" id="SSF52833">
    <property type="entry name" value="Thioredoxin-like"/>
    <property type="match status" value="2"/>
</dbReference>
<dbReference type="Pfam" id="PF00462">
    <property type="entry name" value="Glutaredoxin"/>
    <property type="match status" value="1"/>
</dbReference>
<dbReference type="Pfam" id="PF00085">
    <property type="entry name" value="Thioredoxin"/>
    <property type="match status" value="1"/>
</dbReference>
<dbReference type="PANTHER" id="PTHR10293:SF73">
    <property type="entry name" value="GLUTAREDOXIN-3"/>
    <property type="match status" value="1"/>
</dbReference>
<dbReference type="GO" id="GO:0006879">
    <property type="term" value="P:intracellular iron ion homeostasis"/>
    <property type="evidence" value="ECO:0007669"/>
    <property type="project" value="TreeGrafter"/>
</dbReference>